<gene>
    <name evidence="7" type="ORF">WS70_00895</name>
</gene>
<dbReference type="InterPro" id="IPR006094">
    <property type="entry name" value="Oxid_FAD_bind_N"/>
</dbReference>
<comment type="cofactor">
    <cofactor evidence="1">
        <name>FAD</name>
        <dbReference type="ChEBI" id="CHEBI:57692"/>
    </cofactor>
</comment>
<keyword evidence="4" id="KW-0274">FAD</keyword>
<dbReference type="KEGG" id="buu:WS70_00895"/>
<dbReference type="InterPro" id="IPR036318">
    <property type="entry name" value="FAD-bd_PCMH-like_sf"/>
</dbReference>
<keyword evidence="8" id="KW-1185">Reference proteome</keyword>
<evidence type="ECO:0000256" key="4">
    <source>
        <dbReference type="ARBA" id="ARBA00022827"/>
    </source>
</evidence>
<dbReference type="GO" id="GO:0016491">
    <property type="term" value="F:oxidoreductase activity"/>
    <property type="evidence" value="ECO:0007669"/>
    <property type="project" value="UniProtKB-KW"/>
</dbReference>
<dbReference type="Gene3D" id="3.30.465.10">
    <property type="match status" value="1"/>
</dbReference>
<dbReference type="SUPFAM" id="SSF56176">
    <property type="entry name" value="FAD-binding/transporter-associated domain-like"/>
    <property type="match status" value="1"/>
</dbReference>
<proteinExistence type="inferred from homology"/>
<dbReference type="GO" id="GO:0071949">
    <property type="term" value="F:FAD binding"/>
    <property type="evidence" value="ECO:0007669"/>
    <property type="project" value="InterPro"/>
</dbReference>
<dbReference type="Pfam" id="PF01565">
    <property type="entry name" value="FAD_binding_4"/>
    <property type="match status" value="1"/>
</dbReference>
<accession>A0A1B4FA52</accession>
<dbReference type="Proteomes" id="UP000062519">
    <property type="component" value="Chromosome 1"/>
</dbReference>
<dbReference type="PROSITE" id="PS51387">
    <property type="entry name" value="FAD_PCMH"/>
    <property type="match status" value="1"/>
</dbReference>
<feature type="domain" description="FAD-binding PCMH-type" evidence="6">
    <location>
        <begin position="28"/>
        <end position="229"/>
    </location>
</feature>
<dbReference type="RefSeq" id="WP_059597572.1">
    <property type="nucleotide sequence ID" value="NZ_CP013386.1"/>
</dbReference>
<dbReference type="InterPro" id="IPR016169">
    <property type="entry name" value="FAD-bd_PCMH_sub2"/>
</dbReference>
<evidence type="ECO:0000256" key="2">
    <source>
        <dbReference type="ARBA" id="ARBA00005466"/>
    </source>
</evidence>
<reference evidence="7 8" key="1">
    <citation type="submission" date="2015-12" db="EMBL/GenBank/DDBJ databases">
        <title>Diversity of Burkholderia near neighbor genomes.</title>
        <authorList>
            <person name="Sahl J."/>
            <person name="Wagner D."/>
            <person name="Keim P."/>
        </authorList>
    </citation>
    <scope>NUCLEOTIDE SEQUENCE [LARGE SCALE GENOMIC DNA]</scope>
    <source>
        <strain evidence="7 8">BDU6</strain>
    </source>
</reference>
<evidence type="ECO:0000256" key="5">
    <source>
        <dbReference type="ARBA" id="ARBA00023002"/>
    </source>
</evidence>
<dbReference type="InterPro" id="IPR050416">
    <property type="entry name" value="FAD-linked_Oxidoreductase"/>
</dbReference>
<dbReference type="Pfam" id="PF08031">
    <property type="entry name" value="BBE"/>
    <property type="match status" value="1"/>
</dbReference>
<evidence type="ECO:0000313" key="8">
    <source>
        <dbReference type="Proteomes" id="UP000062519"/>
    </source>
</evidence>
<organism evidence="7 8">
    <name type="scientific">Burkholderia mayonis</name>
    <dbReference type="NCBI Taxonomy" id="1385591"/>
    <lineage>
        <taxon>Bacteria</taxon>
        <taxon>Pseudomonadati</taxon>
        <taxon>Pseudomonadota</taxon>
        <taxon>Betaproteobacteria</taxon>
        <taxon>Burkholderiales</taxon>
        <taxon>Burkholderiaceae</taxon>
        <taxon>Burkholderia</taxon>
        <taxon>pseudomallei group</taxon>
    </lineage>
</organism>
<name>A0A1B4FA52_9BURK</name>
<dbReference type="PANTHER" id="PTHR42973">
    <property type="entry name" value="BINDING OXIDOREDUCTASE, PUTATIVE (AFU_ORTHOLOGUE AFUA_1G17690)-RELATED"/>
    <property type="match status" value="1"/>
</dbReference>
<evidence type="ECO:0000256" key="3">
    <source>
        <dbReference type="ARBA" id="ARBA00022630"/>
    </source>
</evidence>
<dbReference type="InterPro" id="IPR012951">
    <property type="entry name" value="BBE"/>
</dbReference>
<dbReference type="EMBL" id="CP013386">
    <property type="protein sequence ID" value="AOJ00549.1"/>
    <property type="molecule type" value="Genomic_DNA"/>
</dbReference>
<dbReference type="Gene3D" id="3.40.462.20">
    <property type="match status" value="1"/>
</dbReference>
<comment type="similarity">
    <text evidence="2">Belongs to the oxygen-dependent FAD-linked oxidoreductase family.</text>
</comment>
<dbReference type="InterPro" id="IPR016166">
    <property type="entry name" value="FAD-bd_PCMH"/>
</dbReference>
<dbReference type="PANTHER" id="PTHR42973:SF39">
    <property type="entry name" value="FAD-BINDING PCMH-TYPE DOMAIN-CONTAINING PROTEIN"/>
    <property type="match status" value="1"/>
</dbReference>
<evidence type="ECO:0000256" key="1">
    <source>
        <dbReference type="ARBA" id="ARBA00001974"/>
    </source>
</evidence>
<evidence type="ECO:0000259" key="6">
    <source>
        <dbReference type="PROSITE" id="PS51387"/>
    </source>
</evidence>
<keyword evidence="5" id="KW-0560">Oxidoreductase</keyword>
<sequence length="554" mass="60800">MAYVFVDSADPRYSTLQKGFNLRWPPTANAGAAAIYVCRTADDVIAASRDALAKGCRITVRSGGHCYEGFVANRLPSDDGRPLAIVDLGLMSGFDFDPRGQLTSAFDRVGLARHQFRLASGSQNWDGYVGLYKTSGKTLPGGSCYSVGAGGHIVGGGYGLLSRMHGLTVDWLAGVDILTPARGGAALEAKHVHLGCADAMDRALFIACRGGGGGNFGIILNYYFKALPDAPRDAYWLTLAYPWPHFTKASFGHFIQTYWDWFSRNDADWNAGDPARANGGLFTLLKLQHRSTGPIVLAIQYTGKDGTVGGAADAPFIDFVDTMNAAAGQMPVIWDRFVAPNLPTLGHPLAGQRLTHATRNALKMDWLYLTQMINPSGANRRGKYKSAYQIGNFDNTEIDALWTYLNTRDDPRLNQTLVQIDSYGGCVNTNDESTNPTSVYQRRSLLKSQYQTYWTNPGDDAFHVEWLHDLFTAVYADQGGKPYDDAGGRYEGCYINYPDIDMKYLEKDPARIDPRWLELYYGDKAASLVATKQAVDPGDLFRHEMSIPLTPPVG</sequence>
<dbReference type="AlphaFoldDB" id="A0A1B4FA52"/>
<keyword evidence="3" id="KW-0285">Flavoprotein</keyword>
<evidence type="ECO:0000313" key="7">
    <source>
        <dbReference type="EMBL" id="AOJ00549.1"/>
    </source>
</evidence>
<protein>
    <submittedName>
        <fullName evidence="7">FAD-binding protein</fullName>
    </submittedName>
</protein>